<feature type="signal peptide" evidence="1">
    <location>
        <begin position="1"/>
        <end position="32"/>
    </location>
</feature>
<evidence type="ECO:0008006" key="4">
    <source>
        <dbReference type="Google" id="ProtNLM"/>
    </source>
</evidence>
<dbReference type="EMBL" id="ABCS01000052">
    <property type="protein sequence ID" value="EDM77115.1"/>
    <property type="molecule type" value="Genomic_DNA"/>
</dbReference>
<evidence type="ECO:0000313" key="3">
    <source>
        <dbReference type="Proteomes" id="UP000005801"/>
    </source>
</evidence>
<protein>
    <recommendedName>
        <fullName evidence="4">Lipoprotein</fullName>
    </recommendedName>
</protein>
<accession>A6GAQ3</accession>
<evidence type="ECO:0000313" key="2">
    <source>
        <dbReference type="EMBL" id="EDM77115.1"/>
    </source>
</evidence>
<gene>
    <name evidence="2" type="ORF">PPSIR1_19769</name>
</gene>
<name>A6GAQ3_9BACT</name>
<evidence type="ECO:0000256" key="1">
    <source>
        <dbReference type="SAM" id="SignalP"/>
    </source>
</evidence>
<dbReference type="Proteomes" id="UP000005801">
    <property type="component" value="Unassembled WGS sequence"/>
</dbReference>
<dbReference type="AlphaFoldDB" id="A6GAQ3"/>
<organism evidence="2 3">
    <name type="scientific">Plesiocystis pacifica SIR-1</name>
    <dbReference type="NCBI Taxonomy" id="391625"/>
    <lineage>
        <taxon>Bacteria</taxon>
        <taxon>Pseudomonadati</taxon>
        <taxon>Myxococcota</taxon>
        <taxon>Polyangia</taxon>
        <taxon>Nannocystales</taxon>
        <taxon>Nannocystaceae</taxon>
        <taxon>Plesiocystis</taxon>
    </lineage>
</organism>
<reference evidence="2 3" key="1">
    <citation type="submission" date="2007-06" db="EMBL/GenBank/DDBJ databases">
        <authorList>
            <person name="Shimkets L."/>
            <person name="Ferriera S."/>
            <person name="Johnson J."/>
            <person name="Kravitz S."/>
            <person name="Beeson K."/>
            <person name="Sutton G."/>
            <person name="Rogers Y.-H."/>
            <person name="Friedman R."/>
            <person name="Frazier M."/>
            <person name="Venter J.C."/>
        </authorList>
    </citation>
    <scope>NUCLEOTIDE SEQUENCE [LARGE SCALE GENOMIC DNA]</scope>
    <source>
        <strain evidence="2 3">SIR-1</strain>
    </source>
</reference>
<dbReference type="RefSeq" id="WP_006973795.1">
    <property type="nucleotide sequence ID" value="NZ_ABCS01000052.1"/>
</dbReference>
<keyword evidence="3" id="KW-1185">Reference proteome</keyword>
<keyword evidence="1" id="KW-0732">Signal</keyword>
<proteinExistence type="predicted"/>
<comment type="caution">
    <text evidence="2">The sequence shown here is derived from an EMBL/GenBank/DDBJ whole genome shotgun (WGS) entry which is preliminary data.</text>
</comment>
<dbReference type="PROSITE" id="PS51257">
    <property type="entry name" value="PROKAR_LIPOPROTEIN"/>
    <property type="match status" value="1"/>
</dbReference>
<sequence>MSSFKSFFQSFARTSPLALSATCALAFVSACASTPSVHSSTLASHTASYVSSELAEPGPRVVEGHGHIDATHVGLSLIAEPSERAATSLPVGARYHVAAASPESVALAFVSADARVLGRLAVRLDEDATSPLGGSGLVLEHETPEGRRVVIEARTRGDRIEGRVHLDGEAASWRVRLSSTGELDGERWSARGRSTDADLELLRATASITADLGELVDASVRASIDELSPELDACSLAELTHLAQIATELSTRAWLGQDRAQLPSVTGPEGC</sequence>
<feature type="chain" id="PRO_5002693817" description="Lipoprotein" evidence="1">
    <location>
        <begin position="33"/>
        <end position="271"/>
    </location>
</feature>